<comment type="pathway">
    <text evidence="1">Cell wall biogenesis; peptidoglycan biosynthesis.</text>
</comment>
<dbReference type="GO" id="GO:0071555">
    <property type="term" value="P:cell wall organization"/>
    <property type="evidence" value="ECO:0007669"/>
    <property type="project" value="UniProtKB-KW"/>
</dbReference>
<dbReference type="UniPathway" id="UPA00219"/>
<dbReference type="SUPFAM" id="SSF141523">
    <property type="entry name" value="L,D-transpeptidase catalytic domain-like"/>
    <property type="match status" value="1"/>
</dbReference>
<keyword evidence="6" id="KW-0961">Cell wall biogenesis/degradation</keyword>
<dbReference type="Gene3D" id="1.10.101.10">
    <property type="entry name" value="PGBD-like superfamily/PGBD"/>
    <property type="match status" value="1"/>
</dbReference>
<dbReference type="InterPro" id="IPR005490">
    <property type="entry name" value="LD_TPept_cat_dom"/>
</dbReference>
<evidence type="ECO:0000256" key="3">
    <source>
        <dbReference type="ARBA" id="ARBA00022679"/>
    </source>
</evidence>
<evidence type="ECO:0000259" key="9">
    <source>
        <dbReference type="Pfam" id="PF20142"/>
    </source>
</evidence>
<evidence type="ECO:0000256" key="6">
    <source>
        <dbReference type="ARBA" id="ARBA00023316"/>
    </source>
</evidence>
<evidence type="ECO:0000256" key="5">
    <source>
        <dbReference type="ARBA" id="ARBA00022984"/>
    </source>
</evidence>
<dbReference type="Proteomes" id="UP000182769">
    <property type="component" value="Unassembled WGS sequence"/>
</dbReference>
<dbReference type="STRING" id="1137284.GCA_001418205_01076"/>
<dbReference type="InterPro" id="IPR052905">
    <property type="entry name" value="LD-transpeptidase_YkuD-like"/>
</dbReference>
<feature type="domain" description="Peptidoglycan binding-like" evidence="7">
    <location>
        <begin position="235"/>
        <end position="294"/>
    </location>
</feature>
<accession>A0A0K6IJF6</accession>
<dbReference type="PANTHER" id="PTHR41533">
    <property type="entry name" value="L,D-TRANSPEPTIDASE HI_1667-RELATED"/>
    <property type="match status" value="1"/>
</dbReference>
<organism evidence="10 11">
    <name type="scientific">Marinomonas fungiae</name>
    <dbReference type="NCBI Taxonomy" id="1137284"/>
    <lineage>
        <taxon>Bacteria</taxon>
        <taxon>Pseudomonadati</taxon>
        <taxon>Pseudomonadota</taxon>
        <taxon>Gammaproteobacteria</taxon>
        <taxon>Oceanospirillales</taxon>
        <taxon>Oceanospirillaceae</taxon>
        <taxon>Marinomonas</taxon>
    </lineage>
</organism>
<sequence>MKHLTRNVGIACIVCSVLTGCSTHSRHSSEASSSNSVQPSGIQIESSVREQVSWMLDAFTPIAGQALPNKSVLAAYEFRNFEPIWIKDQRLDSSIYRLVEILDQAYSHGLNPVHYHLQTIKEYLALKKPTAQQLAELDVITTIALSSYAHDISNGRYEPHLIDPNWQLDAPSNDWKNLLFLDSPAHMVNYLPTLAPRQPDYQVLQNWLAFYQELAQKEGDVHVDYGLLLRLGDQSPRVAQLRARLVQLGDIRFSARKITENYFDQELQTAVTRFQKRHQLDADGTVGTQTIQALNVPLEERARQIAYNLERWRWLPSQLEDNRVWVDLTDYTAHIFLNERTERMKVVIGKPDRKTNVFYGKMTYMVVNPTWRVPMRIARESLLPKQQENANYLTEHGYHVYSSWSIGARQLDPLTINWHDIQPEELRYRFEQAADDENALGRYKFMFPNKFDIYLHDTPARHLFNEGVRAFSSGCIRLERAEDFANLLVAGYRKGQQQLADARESQETRVVPLNHSLPVYLVYFTVVPNTNGMPEFRNDIYQRDALMKEAMGYSPLKAKDSI</sequence>
<protein>
    <submittedName>
        <fullName evidence="10">Murein L,D-transpeptidase YcbB/YkuD</fullName>
    </submittedName>
</protein>
<comment type="similarity">
    <text evidence="2">Belongs to the YkuD family.</text>
</comment>
<proteinExistence type="inferred from homology"/>
<dbReference type="CDD" id="cd16913">
    <property type="entry name" value="YkuD_like"/>
    <property type="match status" value="1"/>
</dbReference>
<dbReference type="Pfam" id="PF03734">
    <property type="entry name" value="YkuD"/>
    <property type="match status" value="1"/>
</dbReference>
<dbReference type="InterPro" id="IPR036365">
    <property type="entry name" value="PGBD-like_sf"/>
</dbReference>
<dbReference type="GO" id="GO:0016740">
    <property type="term" value="F:transferase activity"/>
    <property type="evidence" value="ECO:0007669"/>
    <property type="project" value="UniProtKB-KW"/>
</dbReference>
<keyword evidence="5" id="KW-0573">Peptidoglycan synthesis</keyword>
<keyword evidence="3" id="KW-0808">Transferase</keyword>
<dbReference type="GO" id="GO:0004180">
    <property type="term" value="F:carboxypeptidase activity"/>
    <property type="evidence" value="ECO:0007669"/>
    <property type="project" value="UniProtKB-ARBA"/>
</dbReference>
<reference evidence="11" key="1">
    <citation type="submission" date="2015-08" db="EMBL/GenBank/DDBJ databases">
        <authorList>
            <person name="Varghese N."/>
        </authorList>
    </citation>
    <scope>NUCLEOTIDE SEQUENCE [LARGE SCALE GENOMIC DNA]</scope>
    <source>
        <strain evidence="11">JCM 18476</strain>
    </source>
</reference>
<dbReference type="Pfam" id="PF01471">
    <property type="entry name" value="PG_binding_1"/>
    <property type="match status" value="1"/>
</dbReference>
<evidence type="ECO:0000256" key="2">
    <source>
        <dbReference type="ARBA" id="ARBA00005992"/>
    </source>
</evidence>
<dbReference type="InterPro" id="IPR002477">
    <property type="entry name" value="Peptidoglycan-bd-like"/>
</dbReference>
<evidence type="ECO:0000313" key="11">
    <source>
        <dbReference type="Proteomes" id="UP000182769"/>
    </source>
</evidence>
<dbReference type="OrthoDB" id="9778545at2"/>
<dbReference type="GO" id="GO:0008360">
    <property type="term" value="P:regulation of cell shape"/>
    <property type="evidence" value="ECO:0007669"/>
    <property type="project" value="UniProtKB-KW"/>
</dbReference>
<feature type="domain" description="L,D-transpeptidase scaffold" evidence="9">
    <location>
        <begin position="71"/>
        <end position="208"/>
    </location>
</feature>
<dbReference type="Gene3D" id="2.40.440.10">
    <property type="entry name" value="L,D-transpeptidase catalytic domain-like"/>
    <property type="match status" value="1"/>
</dbReference>
<dbReference type="GO" id="GO:0009252">
    <property type="term" value="P:peptidoglycan biosynthetic process"/>
    <property type="evidence" value="ECO:0007669"/>
    <property type="project" value="UniProtKB-UniPathway"/>
</dbReference>
<dbReference type="InterPro" id="IPR045380">
    <property type="entry name" value="LD_TPept_scaffold_dom"/>
</dbReference>
<dbReference type="InterPro" id="IPR036366">
    <property type="entry name" value="PGBDSf"/>
</dbReference>
<evidence type="ECO:0000259" key="7">
    <source>
        <dbReference type="Pfam" id="PF01471"/>
    </source>
</evidence>
<keyword evidence="4" id="KW-0133">Cell shape</keyword>
<feature type="domain" description="L,D-TPase catalytic" evidence="8">
    <location>
        <begin position="322"/>
        <end position="491"/>
    </location>
</feature>
<evidence type="ECO:0000313" key="10">
    <source>
        <dbReference type="EMBL" id="CUB03229.1"/>
    </source>
</evidence>
<gene>
    <name evidence="10" type="ORF">Ga0061065_10378</name>
</gene>
<dbReference type="PANTHER" id="PTHR41533:SF2">
    <property type="entry name" value="BLR7131 PROTEIN"/>
    <property type="match status" value="1"/>
</dbReference>
<evidence type="ECO:0000256" key="4">
    <source>
        <dbReference type="ARBA" id="ARBA00022960"/>
    </source>
</evidence>
<evidence type="ECO:0000259" key="8">
    <source>
        <dbReference type="Pfam" id="PF03734"/>
    </source>
</evidence>
<evidence type="ECO:0000256" key="1">
    <source>
        <dbReference type="ARBA" id="ARBA00004752"/>
    </source>
</evidence>
<dbReference type="RefSeq" id="WP_055462200.1">
    <property type="nucleotide sequence ID" value="NZ_CYHG01000003.1"/>
</dbReference>
<keyword evidence="11" id="KW-1185">Reference proteome</keyword>
<dbReference type="InterPro" id="IPR038063">
    <property type="entry name" value="Transpep_catalytic_dom"/>
</dbReference>
<dbReference type="PROSITE" id="PS51257">
    <property type="entry name" value="PROKAR_LIPOPROTEIN"/>
    <property type="match status" value="1"/>
</dbReference>
<dbReference type="EMBL" id="CYHG01000003">
    <property type="protein sequence ID" value="CUB03229.1"/>
    <property type="molecule type" value="Genomic_DNA"/>
</dbReference>
<dbReference type="SUPFAM" id="SSF47090">
    <property type="entry name" value="PGBD-like"/>
    <property type="match status" value="1"/>
</dbReference>
<name>A0A0K6IJF6_9GAMM</name>
<dbReference type="Pfam" id="PF20142">
    <property type="entry name" value="Scaffold"/>
    <property type="match status" value="1"/>
</dbReference>
<dbReference type="AlphaFoldDB" id="A0A0K6IJF6"/>